<sequence>MFNSLYHAEIGGGYTLRRKVIINAADLRPLGGQIEVAAVIENGDELNSTTVTTEAAALAAFHSMIQQYAEPLQKAVDAAGLVPGRKYTLVYLSEFGFPIAEKITFHGCTLTTYAQHADVVRLTYTPYRKRTTRGRLFLGSSSLLIFNGWQDLPEQATHETLKEDEKVKITRSKYGCFSASYIEDAAALLKDPVMIFKSYQTGANGKVYA</sequence>
<reference evidence="1" key="1">
    <citation type="journal article" date="2021" name="Proc. Natl. Acad. Sci. U.S.A.">
        <title>A Catalog of Tens of Thousands of Viruses from Human Metagenomes Reveals Hidden Associations with Chronic Diseases.</title>
        <authorList>
            <person name="Tisza M.J."/>
            <person name="Buck C.B."/>
        </authorList>
    </citation>
    <scope>NUCLEOTIDE SEQUENCE</scope>
    <source>
        <strain evidence="1">CtoiW10</strain>
    </source>
</reference>
<proteinExistence type="predicted"/>
<protein>
    <submittedName>
        <fullName evidence="1">Uncharacterized protein</fullName>
    </submittedName>
</protein>
<dbReference type="EMBL" id="BK015888">
    <property type="protein sequence ID" value="DAD71899.1"/>
    <property type="molecule type" value="Genomic_DNA"/>
</dbReference>
<evidence type="ECO:0000313" key="1">
    <source>
        <dbReference type="EMBL" id="DAD71899.1"/>
    </source>
</evidence>
<organism evidence="1">
    <name type="scientific">Siphoviridae sp. ctoiW10</name>
    <dbReference type="NCBI Taxonomy" id="2827592"/>
    <lineage>
        <taxon>Viruses</taxon>
        <taxon>Duplodnaviria</taxon>
        <taxon>Heunggongvirae</taxon>
        <taxon>Uroviricota</taxon>
        <taxon>Caudoviricetes</taxon>
    </lineage>
</organism>
<accession>A0A8S5LPY4</accession>
<name>A0A8S5LPY4_9CAUD</name>